<name>A0ABT7CMD9_9BACT</name>
<proteinExistence type="predicted"/>
<evidence type="ECO:0008006" key="3">
    <source>
        <dbReference type="Google" id="ProtNLM"/>
    </source>
</evidence>
<evidence type="ECO:0000313" key="2">
    <source>
        <dbReference type="Proteomes" id="UP001228581"/>
    </source>
</evidence>
<comment type="caution">
    <text evidence="1">The sequence shown here is derived from an EMBL/GenBank/DDBJ whole genome shotgun (WGS) entry which is preliminary data.</text>
</comment>
<dbReference type="EMBL" id="JASJOT010000008">
    <property type="protein sequence ID" value="MDJ1494152.1"/>
    <property type="molecule type" value="Genomic_DNA"/>
</dbReference>
<sequence>MDINQLIREGLQELAKGVATQIRVATVTALYKDKVVCDAKFVDTEVEIFNIRLRATDDETDEGLVIFPKVGSFILIAQIANGGGWLLLMGSEYESMTLKKGGKELGSVLVDLLGAIKVLTVTTPMGESKPPTNINSFMQVEQDLKTVFGL</sequence>
<dbReference type="Proteomes" id="UP001228581">
    <property type="component" value="Unassembled WGS sequence"/>
</dbReference>
<evidence type="ECO:0000313" key="1">
    <source>
        <dbReference type="EMBL" id="MDJ1494152.1"/>
    </source>
</evidence>
<keyword evidence="2" id="KW-1185">Reference proteome</keyword>
<dbReference type="RefSeq" id="WP_313997062.1">
    <property type="nucleotide sequence ID" value="NZ_JASJOT010000008.1"/>
</dbReference>
<accession>A0ABT7CMD9</accession>
<organism evidence="1 2">
    <name type="scientific">Xanthocytophaga flava</name>
    <dbReference type="NCBI Taxonomy" id="3048013"/>
    <lineage>
        <taxon>Bacteria</taxon>
        <taxon>Pseudomonadati</taxon>
        <taxon>Bacteroidota</taxon>
        <taxon>Cytophagia</taxon>
        <taxon>Cytophagales</taxon>
        <taxon>Rhodocytophagaceae</taxon>
        <taxon>Xanthocytophaga</taxon>
    </lineage>
</organism>
<reference evidence="1 2" key="1">
    <citation type="submission" date="2023-05" db="EMBL/GenBank/DDBJ databases">
        <authorList>
            <person name="Zhang X."/>
        </authorList>
    </citation>
    <scope>NUCLEOTIDE SEQUENCE [LARGE SCALE GENOMIC DNA]</scope>
    <source>
        <strain evidence="1 2">DM2B3-1</strain>
    </source>
</reference>
<protein>
    <recommendedName>
        <fullName evidence="3">Phage protein Gp138 N-terminal domain-containing protein</fullName>
    </recommendedName>
</protein>
<gene>
    <name evidence="1" type="ORF">QNI19_14505</name>
</gene>